<accession>F9X3B3</accession>
<evidence type="ECO:0000259" key="1">
    <source>
        <dbReference type="Pfam" id="PF06985"/>
    </source>
</evidence>
<dbReference type="RefSeq" id="XP_003855827.1">
    <property type="nucleotide sequence ID" value="XM_003855779.1"/>
</dbReference>
<dbReference type="PANTHER" id="PTHR24148:SF82">
    <property type="entry name" value="HETEROKARYON INCOMPATIBILITY DOMAIN-CONTAINING PROTEIN"/>
    <property type="match status" value="1"/>
</dbReference>
<evidence type="ECO:0000313" key="2">
    <source>
        <dbReference type="EMBL" id="EGP90803.1"/>
    </source>
</evidence>
<dbReference type="InParanoid" id="F9X3B3"/>
<dbReference type="GeneID" id="13395905"/>
<dbReference type="OMA" id="ASERILW"/>
<dbReference type="eggNOG" id="ENOG502SIQP">
    <property type="taxonomic scope" value="Eukaryota"/>
</dbReference>
<sequence>EPLEAEKHELRLLTLLPGAFHEPIRCTLAKICLKDTERPLYEALSYVWGDPKITKYVMVHGALFHVTINLESALRHLRDKNDPRTLWIDAICINQNVTDGREDKERHGQVRMMGQVYTSATRVIIWLGTGDQRVVNVIKTLQTAGKGSIDSASMLIAAPLYRITSLDWFNRVWTKQEMVLAVNDPIIIYGRCVIPWSLLTAVCQQFKAEVLRTHVGIKGVIAMKQLGMWRITGLDDLRTLYQSDRGLLLSQAILCSGYAKATNPRDMVYGVLGM</sequence>
<dbReference type="InterPro" id="IPR052895">
    <property type="entry name" value="HetReg/Transcr_Mod"/>
</dbReference>
<dbReference type="EMBL" id="CM001197">
    <property type="protein sequence ID" value="EGP90803.1"/>
    <property type="molecule type" value="Genomic_DNA"/>
</dbReference>
<evidence type="ECO:0000313" key="3">
    <source>
        <dbReference type="Proteomes" id="UP000008062"/>
    </source>
</evidence>
<gene>
    <name evidence="2" type="ORF">MYCGRDRAFT_27344</name>
</gene>
<dbReference type="KEGG" id="ztr:MYCGRDRAFT_27344"/>
<proteinExistence type="predicted"/>
<dbReference type="PANTHER" id="PTHR24148">
    <property type="entry name" value="ANKYRIN REPEAT DOMAIN-CONTAINING PROTEIN 39 HOMOLOG-RELATED"/>
    <property type="match status" value="1"/>
</dbReference>
<feature type="non-terminal residue" evidence="2">
    <location>
        <position position="274"/>
    </location>
</feature>
<dbReference type="HOGENOM" id="CLU_004184_3_2_1"/>
<feature type="domain" description="Heterokaryon incompatibility" evidence="1">
    <location>
        <begin position="41"/>
        <end position="177"/>
    </location>
</feature>
<keyword evidence="3" id="KW-1185">Reference proteome</keyword>
<name>F9X3B3_ZYMTI</name>
<dbReference type="Pfam" id="PF06985">
    <property type="entry name" value="HET"/>
    <property type="match status" value="1"/>
</dbReference>
<reference evidence="2 3" key="1">
    <citation type="journal article" date="2011" name="PLoS Genet.">
        <title>Finished genome of the fungal wheat pathogen Mycosphaerella graminicola reveals dispensome structure, chromosome plasticity, and stealth pathogenesis.</title>
        <authorList>
            <person name="Goodwin S.B."/>
            <person name="Ben M'barek S."/>
            <person name="Dhillon B."/>
            <person name="Wittenberg A.H.J."/>
            <person name="Crane C.F."/>
            <person name="Hane J.K."/>
            <person name="Foster A.J."/>
            <person name="Van der Lee T.A.J."/>
            <person name="Grimwood J."/>
            <person name="Aerts A."/>
            <person name="Antoniw J."/>
            <person name="Bailey A."/>
            <person name="Bluhm B."/>
            <person name="Bowler J."/>
            <person name="Bristow J."/>
            <person name="van der Burgt A."/>
            <person name="Canto-Canche B."/>
            <person name="Churchill A.C.L."/>
            <person name="Conde-Ferraez L."/>
            <person name="Cools H.J."/>
            <person name="Coutinho P.M."/>
            <person name="Csukai M."/>
            <person name="Dehal P."/>
            <person name="De Wit P."/>
            <person name="Donzelli B."/>
            <person name="van de Geest H.C."/>
            <person name="van Ham R.C.H.J."/>
            <person name="Hammond-Kosack K.E."/>
            <person name="Henrissat B."/>
            <person name="Kilian A."/>
            <person name="Kobayashi A.K."/>
            <person name="Koopmann E."/>
            <person name="Kourmpetis Y."/>
            <person name="Kuzniar A."/>
            <person name="Lindquist E."/>
            <person name="Lombard V."/>
            <person name="Maliepaard C."/>
            <person name="Martins N."/>
            <person name="Mehrabi R."/>
            <person name="Nap J.P.H."/>
            <person name="Ponomarenko A."/>
            <person name="Rudd J.J."/>
            <person name="Salamov A."/>
            <person name="Schmutz J."/>
            <person name="Schouten H.J."/>
            <person name="Shapiro H."/>
            <person name="Stergiopoulos I."/>
            <person name="Torriani S.F.F."/>
            <person name="Tu H."/>
            <person name="de Vries R.P."/>
            <person name="Waalwijk C."/>
            <person name="Ware S.B."/>
            <person name="Wiebenga A."/>
            <person name="Zwiers L.-H."/>
            <person name="Oliver R.P."/>
            <person name="Grigoriev I.V."/>
            <person name="Kema G.H.J."/>
        </authorList>
    </citation>
    <scope>NUCLEOTIDE SEQUENCE [LARGE SCALE GENOMIC DNA]</scope>
    <source>
        <strain evidence="3">CBS 115943 / IPO323</strain>
    </source>
</reference>
<organism evidence="2 3">
    <name type="scientific">Zymoseptoria tritici (strain CBS 115943 / IPO323)</name>
    <name type="common">Speckled leaf blotch fungus</name>
    <name type="synonym">Septoria tritici</name>
    <dbReference type="NCBI Taxonomy" id="336722"/>
    <lineage>
        <taxon>Eukaryota</taxon>
        <taxon>Fungi</taxon>
        <taxon>Dikarya</taxon>
        <taxon>Ascomycota</taxon>
        <taxon>Pezizomycotina</taxon>
        <taxon>Dothideomycetes</taxon>
        <taxon>Dothideomycetidae</taxon>
        <taxon>Mycosphaerellales</taxon>
        <taxon>Mycosphaerellaceae</taxon>
        <taxon>Zymoseptoria</taxon>
    </lineage>
</organism>
<dbReference type="InterPro" id="IPR010730">
    <property type="entry name" value="HET"/>
</dbReference>
<feature type="non-terminal residue" evidence="2">
    <location>
        <position position="1"/>
    </location>
</feature>
<protein>
    <recommendedName>
        <fullName evidence="1">Heterokaryon incompatibility domain-containing protein</fullName>
    </recommendedName>
</protein>
<dbReference type="Proteomes" id="UP000008062">
    <property type="component" value="Chromosome 2"/>
</dbReference>
<dbReference type="AlphaFoldDB" id="F9X3B3"/>
<dbReference type="OrthoDB" id="3626637at2759"/>